<feature type="domain" description="DUF306" evidence="1">
    <location>
        <begin position="33"/>
        <end position="141"/>
    </location>
</feature>
<dbReference type="RefSeq" id="WP_103310603.1">
    <property type="nucleotide sequence ID" value="NZ_PPPD01000001.1"/>
</dbReference>
<evidence type="ECO:0000259" key="1">
    <source>
        <dbReference type="Pfam" id="PF03724"/>
    </source>
</evidence>
<comment type="caution">
    <text evidence="2">The sequence shown here is derived from an EMBL/GenBank/DDBJ whole genome shotgun (WGS) entry which is preliminary data.</text>
</comment>
<keyword evidence="3" id="KW-1185">Reference proteome</keyword>
<accession>A0A2K3UVS0</accession>
<protein>
    <recommendedName>
        <fullName evidence="1">DUF306 domain-containing protein</fullName>
    </recommendedName>
</protein>
<dbReference type="OrthoDB" id="5348860at2"/>
<dbReference type="AlphaFoldDB" id="A0A2K3UVS0"/>
<name>A0A2K3UVS0_9DEIO</name>
<gene>
    <name evidence="2" type="ORF">CVO96_04025</name>
</gene>
<dbReference type="InterPro" id="IPR005184">
    <property type="entry name" value="DUF306_Meta_HslJ"/>
</dbReference>
<proteinExistence type="predicted"/>
<dbReference type="Gene3D" id="2.40.128.270">
    <property type="match status" value="1"/>
</dbReference>
<organism evidence="2 3">
    <name type="scientific">Deinococcus koreensis</name>
    <dbReference type="NCBI Taxonomy" id="2054903"/>
    <lineage>
        <taxon>Bacteria</taxon>
        <taxon>Thermotogati</taxon>
        <taxon>Deinococcota</taxon>
        <taxon>Deinococci</taxon>
        <taxon>Deinococcales</taxon>
        <taxon>Deinococcaceae</taxon>
        <taxon>Deinococcus</taxon>
    </lineage>
</organism>
<evidence type="ECO:0000313" key="3">
    <source>
        <dbReference type="Proteomes" id="UP000236379"/>
    </source>
</evidence>
<dbReference type="Proteomes" id="UP000236379">
    <property type="component" value="Unassembled WGS sequence"/>
</dbReference>
<dbReference type="EMBL" id="PPPD01000001">
    <property type="protein sequence ID" value="PNY80639.1"/>
    <property type="molecule type" value="Genomic_DNA"/>
</dbReference>
<dbReference type="InterPro" id="IPR038670">
    <property type="entry name" value="HslJ-like_sf"/>
</dbReference>
<evidence type="ECO:0000313" key="2">
    <source>
        <dbReference type="EMBL" id="PNY80639.1"/>
    </source>
</evidence>
<dbReference type="Pfam" id="PF03724">
    <property type="entry name" value="META"/>
    <property type="match status" value="1"/>
</dbReference>
<sequence>MLPLLALLALTFGGGPGAAGPGGAAMTPPALALGDTIWTLTSLSLGGVSIAPGRRLTRPSLRLSGPSLTGPSLTGTTGCSPLKASVRVRGQSIVIRGIDAGSSDRCPDHALSLREDFTFLLGSATRYELQGETLTISGPAGFLKFIRGAGDPPARPER</sequence>
<reference evidence="2 3" key="1">
    <citation type="submission" date="2018-01" db="EMBL/GenBank/DDBJ databases">
        <title>Deinococcus koreensis sp. nov., a radiation-resistant bacterium isolated from river water.</title>
        <authorList>
            <person name="Choi A."/>
        </authorList>
    </citation>
    <scope>NUCLEOTIDE SEQUENCE [LARGE SCALE GENOMIC DNA]</scope>
    <source>
        <strain evidence="2 3">SJW1-2</strain>
    </source>
</reference>